<feature type="transmembrane region" description="Helical" evidence="1">
    <location>
        <begin position="66"/>
        <end position="86"/>
    </location>
</feature>
<evidence type="ECO:0000313" key="2">
    <source>
        <dbReference type="EMBL" id="UQX88368.1"/>
    </source>
</evidence>
<dbReference type="RefSeq" id="WP_249771796.1">
    <property type="nucleotide sequence ID" value="NZ_CP097332.1"/>
</dbReference>
<dbReference type="Proteomes" id="UP001056336">
    <property type="component" value="Chromosome"/>
</dbReference>
<reference evidence="2" key="1">
    <citation type="journal article" date="2018" name="Int. J. Syst. Evol. Microbiol.">
        <title>Jatrophihabitans telluris sp. nov., isolated from sediment soil of lava forest wetlands and the emended description of the genus Jatrophihabitans.</title>
        <authorList>
            <person name="Lee K.C."/>
            <person name="Suh M.K."/>
            <person name="Eom M.K."/>
            <person name="Kim K.K."/>
            <person name="Kim J.S."/>
            <person name="Kim D.S."/>
            <person name="Ko S.H."/>
            <person name="Shin Y.K."/>
            <person name="Lee J.S."/>
        </authorList>
    </citation>
    <scope>NUCLEOTIDE SEQUENCE</scope>
    <source>
        <strain evidence="2">N237</strain>
    </source>
</reference>
<accession>A0ABY4QXJ7</accession>
<evidence type="ECO:0000313" key="3">
    <source>
        <dbReference type="Proteomes" id="UP001056336"/>
    </source>
</evidence>
<feature type="transmembrane region" description="Helical" evidence="1">
    <location>
        <begin position="40"/>
        <end position="60"/>
    </location>
</feature>
<protein>
    <recommendedName>
        <fullName evidence="4">Integral membrane protein</fullName>
    </recommendedName>
</protein>
<dbReference type="EMBL" id="CP097332">
    <property type="protein sequence ID" value="UQX88368.1"/>
    <property type="molecule type" value="Genomic_DNA"/>
</dbReference>
<keyword evidence="1" id="KW-1133">Transmembrane helix</keyword>
<evidence type="ECO:0000256" key="1">
    <source>
        <dbReference type="SAM" id="Phobius"/>
    </source>
</evidence>
<name>A0ABY4QXJ7_9ACTN</name>
<organism evidence="2 3">
    <name type="scientific">Jatrophihabitans telluris</name>
    <dbReference type="NCBI Taxonomy" id="2038343"/>
    <lineage>
        <taxon>Bacteria</taxon>
        <taxon>Bacillati</taxon>
        <taxon>Actinomycetota</taxon>
        <taxon>Actinomycetes</taxon>
        <taxon>Jatrophihabitantales</taxon>
        <taxon>Jatrophihabitantaceae</taxon>
        <taxon>Jatrophihabitans</taxon>
    </lineage>
</organism>
<keyword evidence="1" id="KW-0812">Transmembrane</keyword>
<keyword evidence="3" id="KW-1185">Reference proteome</keyword>
<sequence>MDQLGSNLADQTTQSLVPGCPRCDIGAMGGRMVRAVYRQLTRLVVAVLVGVPALVVLLLLVSRRTVLLWAAVYLLVVVGGTVVFLWRARLRRSQVRAMIRAALIDTPRQDVYRIRHNHALTGPEPVCPGCIADLLGEPSLAEHAHAVAGG</sequence>
<keyword evidence="1" id="KW-0472">Membrane</keyword>
<reference evidence="2" key="2">
    <citation type="submission" date="2022-05" db="EMBL/GenBank/DDBJ databases">
        <authorList>
            <person name="Kim J.-S."/>
            <person name="Lee K."/>
            <person name="Suh M."/>
            <person name="Eom M."/>
            <person name="Kim J.-S."/>
            <person name="Kim D.-S."/>
            <person name="Ko S.-H."/>
            <person name="Shin Y."/>
            <person name="Lee J.-S."/>
        </authorList>
    </citation>
    <scope>NUCLEOTIDE SEQUENCE</scope>
    <source>
        <strain evidence="2">N237</strain>
    </source>
</reference>
<gene>
    <name evidence="2" type="ORF">M6D93_19115</name>
</gene>
<evidence type="ECO:0008006" key="4">
    <source>
        <dbReference type="Google" id="ProtNLM"/>
    </source>
</evidence>
<proteinExistence type="predicted"/>